<accession>A0A537J8D1</accession>
<dbReference type="CDD" id="cd01335">
    <property type="entry name" value="Radical_SAM"/>
    <property type="match status" value="1"/>
</dbReference>
<dbReference type="EMBL" id="VBAO01000261">
    <property type="protein sequence ID" value="TMI79765.1"/>
    <property type="molecule type" value="Genomic_DNA"/>
</dbReference>
<keyword evidence="7" id="KW-0411">Iron-sulfur</keyword>
<evidence type="ECO:0000256" key="1">
    <source>
        <dbReference type="ARBA" id="ARBA00001966"/>
    </source>
</evidence>
<dbReference type="PANTHER" id="PTHR11228:SF7">
    <property type="entry name" value="PQQA PEPTIDE CYCLASE"/>
    <property type="match status" value="1"/>
</dbReference>
<dbReference type="GO" id="GO:0016491">
    <property type="term" value="F:oxidoreductase activity"/>
    <property type="evidence" value="ECO:0007669"/>
    <property type="project" value="UniProtKB-KW"/>
</dbReference>
<dbReference type="InterPro" id="IPR000385">
    <property type="entry name" value="MoaA_NifB_PqqE_Fe-S-bd_CS"/>
</dbReference>
<feature type="domain" description="Radical SAM core" evidence="8">
    <location>
        <begin position="34"/>
        <end position="133"/>
    </location>
</feature>
<evidence type="ECO:0000256" key="6">
    <source>
        <dbReference type="ARBA" id="ARBA00023004"/>
    </source>
</evidence>
<keyword evidence="5" id="KW-0560">Oxidoreductase</keyword>
<keyword evidence="6" id="KW-0408">Iron</keyword>
<evidence type="ECO:0000313" key="9">
    <source>
        <dbReference type="EMBL" id="TMI79765.1"/>
    </source>
</evidence>
<reference evidence="9 10" key="1">
    <citation type="journal article" date="2019" name="Nat. Microbiol.">
        <title>Mediterranean grassland soil C-N compound turnover is dependent on rainfall and depth, and is mediated by genomically divergent microorganisms.</title>
        <authorList>
            <person name="Diamond S."/>
            <person name="Andeer P.F."/>
            <person name="Li Z."/>
            <person name="Crits-Christoph A."/>
            <person name="Burstein D."/>
            <person name="Anantharaman K."/>
            <person name="Lane K.R."/>
            <person name="Thomas B.C."/>
            <person name="Pan C."/>
            <person name="Northen T.R."/>
            <person name="Banfield J.F."/>
        </authorList>
    </citation>
    <scope>NUCLEOTIDE SEQUENCE [LARGE SCALE GENOMIC DNA]</scope>
    <source>
        <strain evidence="9">NP_7</strain>
    </source>
</reference>
<dbReference type="GO" id="GO:0051539">
    <property type="term" value="F:4 iron, 4 sulfur cluster binding"/>
    <property type="evidence" value="ECO:0007669"/>
    <property type="project" value="UniProtKB-KW"/>
</dbReference>
<dbReference type="PROSITE" id="PS01305">
    <property type="entry name" value="MOAA_NIFB_PQQE"/>
    <property type="match status" value="1"/>
</dbReference>
<comment type="caution">
    <text evidence="9">The sequence shown here is derived from an EMBL/GenBank/DDBJ whole genome shotgun (WGS) entry which is preliminary data.</text>
</comment>
<evidence type="ECO:0000256" key="7">
    <source>
        <dbReference type="ARBA" id="ARBA00023014"/>
    </source>
</evidence>
<protein>
    <recommendedName>
        <fullName evidence="8">Radical SAM core domain-containing protein</fullName>
    </recommendedName>
</protein>
<sequence length="135" mass="15143">MRDWSKAPWVDPSRNWQPLPVSDLPERVLLDLATRCNLRCPMCPVWGSPDNEAIDSVVGVMDVEASRRLLDEIAVAKPLVQPNLYAEPLLAPKLRERLLEMKTRGLAVAMNTNGLTLTDDLAKFFVDTKVDAVLF</sequence>
<keyword evidence="4" id="KW-0479">Metal-binding</keyword>
<dbReference type="InterPro" id="IPR050377">
    <property type="entry name" value="Radical_SAM_PqqE_MftC-like"/>
</dbReference>
<dbReference type="Pfam" id="PF04055">
    <property type="entry name" value="Radical_SAM"/>
    <property type="match status" value="1"/>
</dbReference>
<comment type="cofactor">
    <cofactor evidence="1">
        <name>[4Fe-4S] cluster</name>
        <dbReference type="ChEBI" id="CHEBI:49883"/>
    </cofactor>
</comment>
<gene>
    <name evidence="9" type="ORF">E6H04_09960</name>
</gene>
<dbReference type="AlphaFoldDB" id="A0A537J8D1"/>
<name>A0A537J8D1_9BACT</name>
<evidence type="ECO:0000256" key="2">
    <source>
        <dbReference type="ARBA" id="ARBA00022485"/>
    </source>
</evidence>
<evidence type="ECO:0000256" key="4">
    <source>
        <dbReference type="ARBA" id="ARBA00022723"/>
    </source>
</evidence>
<dbReference type="PANTHER" id="PTHR11228">
    <property type="entry name" value="RADICAL SAM DOMAIN PROTEIN"/>
    <property type="match status" value="1"/>
</dbReference>
<evidence type="ECO:0000313" key="10">
    <source>
        <dbReference type="Proteomes" id="UP000320048"/>
    </source>
</evidence>
<dbReference type="InterPro" id="IPR007197">
    <property type="entry name" value="rSAM"/>
</dbReference>
<dbReference type="InterPro" id="IPR013785">
    <property type="entry name" value="Aldolase_TIM"/>
</dbReference>
<feature type="non-terminal residue" evidence="9">
    <location>
        <position position="135"/>
    </location>
</feature>
<dbReference type="SUPFAM" id="SSF102114">
    <property type="entry name" value="Radical SAM enzymes"/>
    <property type="match status" value="1"/>
</dbReference>
<proteinExistence type="predicted"/>
<keyword evidence="2" id="KW-0004">4Fe-4S</keyword>
<evidence type="ECO:0000256" key="3">
    <source>
        <dbReference type="ARBA" id="ARBA00022691"/>
    </source>
</evidence>
<dbReference type="Proteomes" id="UP000320048">
    <property type="component" value="Unassembled WGS sequence"/>
</dbReference>
<dbReference type="GO" id="GO:0046872">
    <property type="term" value="F:metal ion binding"/>
    <property type="evidence" value="ECO:0007669"/>
    <property type="project" value="UniProtKB-KW"/>
</dbReference>
<dbReference type="SFLD" id="SFLDS00029">
    <property type="entry name" value="Radical_SAM"/>
    <property type="match status" value="1"/>
</dbReference>
<evidence type="ECO:0000259" key="8">
    <source>
        <dbReference type="Pfam" id="PF04055"/>
    </source>
</evidence>
<dbReference type="InterPro" id="IPR058240">
    <property type="entry name" value="rSAM_sf"/>
</dbReference>
<keyword evidence="3" id="KW-0949">S-adenosyl-L-methionine</keyword>
<organism evidence="9 10">
    <name type="scientific">Candidatus Segetimicrobium genomatis</name>
    <dbReference type="NCBI Taxonomy" id="2569760"/>
    <lineage>
        <taxon>Bacteria</taxon>
        <taxon>Bacillati</taxon>
        <taxon>Candidatus Sysuimicrobiota</taxon>
        <taxon>Candidatus Sysuimicrobiia</taxon>
        <taxon>Candidatus Sysuimicrobiales</taxon>
        <taxon>Candidatus Segetimicrobiaceae</taxon>
        <taxon>Candidatus Segetimicrobium</taxon>
    </lineage>
</organism>
<evidence type="ECO:0000256" key="5">
    <source>
        <dbReference type="ARBA" id="ARBA00023002"/>
    </source>
</evidence>
<dbReference type="Gene3D" id="3.20.20.70">
    <property type="entry name" value="Aldolase class I"/>
    <property type="match status" value="1"/>
</dbReference>